<dbReference type="InterPro" id="IPR049538">
    <property type="entry name" value="PCN-like_spectrin-like_rpt"/>
</dbReference>
<dbReference type="PROSITE" id="PS50222">
    <property type="entry name" value="EF_HAND_2"/>
    <property type="match status" value="2"/>
</dbReference>
<dbReference type="Gene3D" id="1.10.238.10">
    <property type="entry name" value="EF-hand"/>
    <property type="match status" value="1"/>
</dbReference>
<dbReference type="Gene3D" id="1.10.418.10">
    <property type="entry name" value="Calponin-like domain"/>
    <property type="match status" value="2"/>
</dbReference>
<evidence type="ECO:0000256" key="13">
    <source>
        <dbReference type="ARBA" id="ARBA00023203"/>
    </source>
</evidence>
<protein>
    <submittedName>
        <fullName evidence="23">DYST protein</fullName>
    </submittedName>
</protein>
<dbReference type="SMART" id="SM00054">
    <property type="entry name" value="EFh"/>
    <property type="match status" value="2"/>
</dbReference>
<dbReference type="GO" id="GO:0006887">
    <property type="term" value="P:exocytosis"/>
    <property type="evidence" value="ECO:0007669"/>
    <property type="project" value="InterPro"/>
</dbReference>
<feature type="coiled-coil region" evidence="17">
    <location>
        <begin position="1606"/>
        <end position="1665"/>
    </location>
</feature>
<dbReference type="GO" id="GO:0005882">
    <property type="term" value="C:intermediate filament"/>
    <property type="evidence" value="ECO:0007669"/>
    <property type="project" value="TreeGrafter"/>
</dbReference>
<dbReference type="Pfam" id="PF00307">
    <property type="entry name" value="CH"/>
    <property type="match status" value="2"/>
</dbReference>
<dbReference type="Pfam" id="PF09763">
    <property type="entry name" value="Sec3_CC"/>
    <property type="match status" value="1"/>
</dbReference>
<dbReference type="SMART" id="SM00033">
    <property type="entry name" value="CH"/>
    <property type="match status" value="2"/>
</dbReference>
<dbReference type="FunFam" id="1.20.58.60:FF:000008">
    <property type="entry name" value="microtubule-actin cross-linking factor 1"/>
    <property type="match status" value="2"/>
</dbReference>
<dbReference type="Proteomes" id="UP000572325">
    <property type="component" value="Unassembled WGS sequence"/>
</dbReference>
<dbReference type="FunFam" id="1.20.58.60:FF:000098">
    <property type="entry name" value="dystonin isoform X3"/>
    <property type="match status" value="1"/>
</dbReference>
<accession>A0A7K9RX92</accession>
<dbReference type="Pfam" id="PF02187">
    <property type="entry name" value="GAS2"/>
    <property type="match status" value="1"/>
</dbReference>
<dbReference type="InterPro" id="IPR036534">
    <property type="entry name" value="GAR_dom_sf"/>
</dbReference>
<dbReference type="PANTHER" id="PTHR23169">
    <property type="entry name" value="ENVOPLAKIN"/>
    <property type="match status" value="1"/>
</dbReference>
<feature type="coiled-coil region" evidence="17">
    <location>
        <begin position="702"/>
        <end position="729"/>
    </location>
</feature>
<evidence type="ECO:0000256" key="2">
    <source>
        <dbReference type="ARBA" id="ARBA00004245"/>
    </source>
</evidence>
<dbReference type="Pfam" id="PF17902">
    <property type="entry name" value="SH3_10"/>
    <property type="match status" value="1"/>
</dbReference>
<keyword evidence="17" id="KW-0175">Coiled coil</keyword>
<dbReference type="FunFam" id="1.20.58.60:FF:000093">
    <property type="entry name" value="dystonin isoform X1"/>
    <property type="match status" value="1"/>
</dbReference>
<dbReference type="SUPFAM" id="SSF47576">
    <property type="entry name" value="Calponin-homology domain, CH-domain"/>
    <property type="match status" value="1"/>
</dbReference>
<dbReference type="FunFam" id="2.30.30.40:FF:000011">
    <property type="entry name" value="Microtubule-actin cross-linking factor 1"/>
    <property type="match status" value="1"/>
</dbReference>
<evidence type="ECO:0000256" key="5">
    <source>
        <dbReference type="ARBA" id="ARBA00022475"/>
    </source>
</evidence>
<dbReference type="Gene3D" id="1.20.58.1060">
    <property type="match status" value="1"/>
</dbReference>
<dbReference type="InterPro" id="IPR001715">
    <property type="entry name" value="CH_dom"/>
</dbReference>
<feature type="coiled-coil region" evidence="17">
    <location>
        <begin position="2442"/>
        <end position="2469"/>
    </location>
</feature>
<dbReference type="CDD" id="cd00176">
    <property type="entry name" value="SPEC"/>
    <property type="match status" value="18"/>
</dbReference>
<dbReference type="InterPro" id="IPR003108">
    <property type="entry name" value="GAR_dom"/>
</dbReference>
<evidence type="ECO:0000256" key="18">
    <source>
        <dbReference type="SAM" id="MobiDB-lite"/>
    </source>
</evidence>
<evidence type="ECO:0000256" key="16">
    <source>
        <dbReference type="PROSITE-ProRule" id="PRU00192"/>
    </source>
</evidence>
<feature type="non-terminal residue" evidence="23">
    <location>
        <position position="1"/>
    </location>
</feature>
<dbReference type="InterPro" id="IPR002017">
    <property type="entry name" value="Spectrin_repeat"/>
</dbReference>
<evidence type="ECO:0000256" key="4">
    <source>
        <dbReference type="ARBA" id="ARBA00022443"/>
    </source>
</evidence>
<feature type="domain" description="EF-hand" evidence="21">
    <location>
        <begin position="5092"/>
        <end position="5127"/>
    </location>
</feature>
<dbReference type="FunFam" id="1.20.58.60:FF:000052">
    <property type="entry name" value="dystonin isoform X2"/>
    <property type="match status" value="1"/>
</dbReference>
<evidence type="ECO:0000259" key="22">
    <source>
        <dbReference type="PROSITE" id="PS51460"/>
    </source>
</evidence>
<feature type="region of interest" description="Disordered" evidence="18">
    <location>
        <begin position="5210"/>
        <end position="5229"/>
    </location>
</feature>
<evidence type="ECO:0000256" key="6">
    <source>
        <dbReference type="ARBA" id="ARBA00022490"/>
    </source>
</evidence>
<dbReference type="FunFam" id="1.20.58.60:FF:000077">
    <property type="entry name" value="dystonin isoform X1"/>
    <property type="match status" value="1"/>
</dbReference>
<dbReference type="InterPro" id="IPR011992">
    <property type="entry name" value="EF-hand-dom_pair"/>
</dbReference>
<feature type="region of interest" description="Disordered" evidence="18">
    <location>
        <begin position="2951"/>
        <end position="2977"/>
    </location>
</feature>
<keyword evidence="9" id="KW-0479">Metal-binding</keyword>
<evidence type="ECO:0000256" key="1">
    <source>
        <dbReference type="ARBA" id="ARBA00004236"/>
    </source>
</evidence>
<dbReference type="Gene3D" id="1.20.58.60">
    <property type="match status" value="32"/>
</dbReference>
<dbReference type="FunFam" id="1.10.418.10:FF:000140">
    <property type="entry name" value="Dystonin"/>
    <property type="match status" value="1"/>
</dbReference>
<feature type="domain" description="EF-hand" evidence="21">
    <location>
        <begin position="5056"/>
        <end position="5091"/>
    </location>
</feature>
<dbReference type="PROSITE" id="PS51460">
    <property type="entry name" value="GAR"/>
    <property type="match status" value="1"/>
</dbReference>
<keyword evidence="15" id="KW-0966">Cell projection</keyword>
<evidence type="ECO:0000256" key="11">
    <source>
        <dbReference type="ARBA" id="ARBA00022837"/>
    </source>
</evidence>
<keyword evidence="8" id="KW-0493">Microtubule</keyword>
<comment type="caution">
    <text evidence="23">The sequence shown here is derived from an EMBL/GenBank/DDBJ whole genome shotgun (WGS) entry which is preliminary data.</text>
</comment>
<dbReference type="Pfam" id="PF21097">
    <property type="entry name" value="SR_plectin_7"/>
    <property type="match status" value="1"/>
</dbReference>
<dbReference type="InterPro" id="IPR001589">
    <property type="entry name" value="Actinin_actin-bd_CS"/>
</dbReference>
<evidence type="ECO:0000256" key="10">
    <source>
        <dbReference type="ARBA" id="ARBA00022737"/>
    </source>
</evidence>
<dbReference type="PROSITE" id="PS50002">
    <property type="entry name" value="SH3"/>
    <property type="match status" value="1"/>
</dbReference>
<dbReference type="FunFam" id="1.20.58.60:FF:000060">
    <property type="entry name" value="dystonin isoform X2"/>
    <property type="match status" value="1"/>
</dbReference>
<feature type="coiled-coil region" evidence="17">
    <location>
        <begin position="2806"/>
        <end position="2833"/>
    </location>
</feature>
<feature type="region of interest" description="Disordered" evidence="18">
    <location>
        <begin position="5333"/>
        <end position="5423"/>
    </location>
</feature>
<dbReference type="GO" id="GO:0042060">
    <property type="term" value="P:wound healing"/>
    <property type="evidence" value="ECO:0007669"/>
    <property type="project" value="TreeGrafter"/>
</dbReference>
<dbReference type="FunFam" id="1.20.58.60:FF:000114">
    <property type="entry name" value="dystonin isoform X1"/>
    <property type="match status" value="1"/>
</dbReference>
<evidence type="ECO:0000259" key="20">
    <source>
        <dbReference type="PROSITE" id="PS50021"/>
    </source>
</evidence>
<dbReference type="CDD" id="cd21239">
    <property type="entry name" value="CH_DYST_rpt2"/>
    <property type="match status" value="1"/>
</dbReference>
<dbReference type="FunFam" id="1.20.58.60:FF:000085">
    <property type="entry name" value="dystonin isoform X2"/>
    <property type="match status" value="1"/>
</dbReference>
<dbReference type="SMART" id="SM01129">
    <property type="entry name" value="DELLA"/>
    <property type="match status" value="1"/>
</dbReference>
<dbReference type="InterPro" id="IPR041615">
    <property type="entry name" value="Desmoplakin_SH3"/>
</dbReference>
<organism evidence="23 24">
    <name type="scientific">Sterrhoptilus dennistouni</name>
    <dbReference type="NCBI Taxonomy" id="2585820"/>
    <lineage>
        <taxon>Eukaryota</taxon>
        <taxon>Metazoa</taxon>
        <taxon>Chordata</taxon>
        <taxon>Craniata</taxon>
        <taxon>Vertebrata</taxon>
        <taxon>Euteleostomi</taxon>
        <taxon>Archelosauria</taxon>
        <taxon>Archosauria</taxon>
        <taxon>Dinosauria</taxon>
        <taxon>Saurischia</taxon>
        <taxon>Theropoda</taxon>
        <taxon>Coelurosauria</taxon>
        <taxon>Aves</taxon>
        <taxon>Neognathae</taxon>
        <taxon>Neoaves</taxon>
        <taxon>Telluraves</taxon>
        <taxon>Australaves</taxon>
        <taxon>Passeriformes</taxon>
        <taxon>Sylvioidea</taxon>
        <taxon>Zosteropidae</taxon>
        <taxon>Sterrhoptilus</taxon>
    </lineage>
</organism>
<dbReference type="InterPro" id="IPR043197">
    <property type="entry name" value="Plakin"/>
</dbReference>
<evidence type="ECO:0000259" key="21">
    <source>
        <dbReference type="PROSITE" id="PS50222"/>
    </source>
</evidence>
<feature type="non-terminal residue" evidence="23">
    <location>
        <position position="5423"/>
    </location>
</feature>
<dbReference type="PROSITE" id="PS50021">
    <property type="entry name" value="CH"/>
    <property type="match status" value="2"/>
</dbReference>
<feature type="coiled-coil region" evidence="17">
    <location>
        <begin position="3091"/>
        <end position="3160"/>
    </location>
</feature>
<dbReference type="FunFam" id="1.20.58.60:FF:000010">
    <property type="entry name" value="plectin isoform X2"/>
    <property type="match status" value="1"/>
</dbReference>
<feature type="compositionally biased region" description="Low complexity" evidence="18">
    <location>
        <begin position="5342"/>
        <end position="5356"/>
    </location>
</feature>
<dbReference type="FunFam" id="1.20.58.60:FF:000009">
    <property type="entry name" value="dystonin isoform X1"/>
    <property type="match status" value="1"/>
</dbReference>
<dbReference type="GO" id="GO:0005198">
    <property type="term" value="F:structural molecule activity"/>
    <property type="evidence" value="ECO:0007669"/>
    <property type="project" value="TreeGrafter"/>
</dbReference>
<dbReference type="Pfam" id="PF00435">
    <property type="entry name" value="Spectrin"/>
    <property type="match status" value="21"/>
</dbReference>
<dbReference type="InterPro" id="IPR019160">
    <property type="entry name" value="Sec3_CC"/>
</dbReference>
<dbReference type="FunFam" id="1.20.58.60:FF:000121">
    <property type="entry name" value="dystonin isoform X1"/>
    <property type="match status" value="1"/>
</dbReference>
<dbReference type="FunFam" id="1.20.58.60:FF:000027">
    <property type="entry name" value="Microtubule-actin cross-linking factor 1"/>
    <property type="match status" value="1"/>
</dbReference>
<evidence type="ECO:0000256" key="17">
    <source>
        <dbReference type="SAM" id="Coils"/>
    </source>
</evidence>
<keyword evidence="10" id="KW-0677">Repeat</keyword>
<keyword evidence="6" id="KW-0963">Cytoplasm</keyword>
<feature type="compositionally biased region" description="Polar residues" evidence="18">
    <location>
        <begin position="5371"/>
        <end position="5389"/>
    </location>
</feature>
<name>A0A7K9RX92_9PASS</name>
<evidence type="ECO:0000256" key="8">
    <source>
        <dbReference type="ARBA" id="ARBA00022701"/>
    </source>
</evidence>
<keyword evidence="24" id="KW-1185">Reference proteome</keyword>
<evidence type="ECO:0000256" key="14">
    <source>
        <dbReference type="ARBA" id="ARBA00023212"/>
    </source>
</evidence>
<feature type="coiled-coil region" evidence="17">
    <location>
        <begin position="1169"/>
        <end position="1203"/>
    </location>
</feature>
<dbReference type="FunFam" id="1.10.238.10:FF:000013">
    <property type="entry name" value="Microtubule-actin cross-linking factor 1"/>
    <property type="match status" value="1"/>
</dbReference>
<feature type="coiled-coil region" evidence="17">
    <location>
        <begin position="1379"/>
        <end position="1409"/>
    </location>
</feature>
<dbReference type="InterPro" id="IPR002048">
    <property type="entry name" value="EF_hand_dom"/>
</dbReference>
<evidence type="ECO:0000256" key="12">
    <source>
        <dbReference type="ARBA" id="ARBA00023136"/>
    </source>
</evidence>
<dbReference type="FunFam" id="1.20.58.60:FF:000291">
    <property type="entry name" value="Dystonin"/>
    <property type="match status" value="1"/>
</dbReference>
<evidence type="ECO:0000256" key="3">
    <source>
        <dbReference type="ARBA" id="ARBA00004316"/>
    </source>
</evidence>
<dbReference type="Gene3D" id="2.30.30.40">
    <property type="entry name" value="SH3 Domains"/>
    <property type="match status" value="1"/>
</dbReference>
<dbReference type="SUPFAM" id="SSF47473">
    <property type="entry name" value="EF-hand"/>
    <property type="match status" value="1"/>
</dbReference>
<dbReference type="GO" id="GO:0000145">
    <property type="term" value="C:exocyst"/>
    <property type="evidence" value="ECO:0007669"/>
    <property type="project" value="InterPro"/>
</dbReference>
<proteinExistence type="predicted"/>
<feature type="coiled-coil region" evidence="17">
    <location>
        <begin position="4841"/>
        <end position="4868"/>
    </location>
</feature>
<dbReference type="Pfam" id="PF21020">
    <property type="entry name" value="Spectrin_4"/>
    <property type="match status" value="1"/>
</dbReference>
<dbReference type="Pfam" id="PF21019">
    <property type="entry name" value="Spectrin_3"/>
    <property type="match status" value="1"/>
</dbReference>
<feature type="coiled-coil region" evidence="17">
    <location>
        <begin position="1771"/>
        <end position="1840"/>
    </location>
</feature>
<feature type="region of interest" description="Disordered" evidence="18">
    <location>
        <begin position="5247"/>
        <end position="5304"/>
    </location>
</feature>
<dbReference type="InterPro" id="IPR018247">
    <property type="entry name" value="EF_Hand_1_Ca_BS"/>
</dbReference>
<dbReference type="SUPFAM" id="SSF143575">
    <property type="entry name" value="GAS2 domain-like"/>
    <property type="match status" value="1"/>
</dbReference>
<evidence type="ECO:0000259" key="19">
    <source>
        <dbReference type="PROSITE" id="PS50002"/>
    </source>
</evidence>
<dbReference type="CDD" id="cd00051">
    <property type="entry name" value="EFh"/>
    <property type="match status" value="1"/>
</dbReference>
<dbReference type="FunFam" id="1.20.58.60:FF:000001">
    <property type="entry name" value="Microtubule-actin cross-linking factor 1"/>
    <property type="match status" value="3"/>
</dbReference>
<feature type="domain" description="Calponin-homology (CH)" evidence="20">
    <location>
        <begin position="101"/>
        <end position="216"/>
    </location>
</feature>
<dbReference type="FunFam" id="1.20.58.60:FF:000031">
    <property type="entry name" value="Microtubule-actin cross-linking factor 1"/>
    <property type="match status" value="1"/>
</dbReference>
<evidence type="ECO:0000256" key="15">
    <source>
        <dbReference type="ARBA" id="ARBA00023273"/>
    </source>
</evidence>
<dbReference type="PROSITE" id="PS00020">
    <property type="entry name" value="ACTININ_2"/>
    <property type="match status" value="1"/>
</dbReference>
<dbReference type="GO" id="GO:0030056">
    <property type="term" value="C:hemidesmosome"/>
    <property type="evidence" value="ECO:0007669"/>
    <property type="project" value="TreeGrafter"/>
</dbReference>
<sequence>QVRKHVNDLYEDLRDGHNLISLLEVLSGDTLPREKGRMRFHRLQNVQIALDYLKKRQVKLVNIRNDDITDGNPKLTLGLIWTIILHFQISDIHVTGESEDMSAKERLLLWSQQTTEGYAGIRCENFTTCWRDGRLFNAIIHKYRQVLLLLFLFDRPDLIDMNTVAVQSNLANLEHAFFVAEKLGVARLLDPEDVDVSSPDEKSVITYVSSLYDAFPKVPEGGEGISANDVEVKWVEYQNMVNYLMQWIRHHVTIMSDRTFPNSPVELKALYNQYLQFKETEIPPKETDKSKIKHLYKLLEVWIEFGRIKLSQGYHPNDIEKEWGKLIIAMLEREKTLRPEVERLEMLQQIANRIQRDSRSCEDKLILARNALQSDTKRLESGLQFQHEAEIAGYLLESENLLRQQVIDAQILIDGKYYQADQLVQRVAKLRDDLMALRTECSSVYNKGHALTTEQTKLMISGITESLNSGFTTNLTPELNAAMTQGLTPPLTSSSLTSGLSSGLASRLTPTITPAYPSGIPPRLIQSYVTGVDSGTLQTLKLMQIRKPLMKSAFIDQNLTEEEVNMKFVQDLLSWVEEMQVQLDRAEWGSDLPSVESHLENHKNVHKAIEEFESSLKEAKISEIQMTAPLKLSYAEKLHKLESQYSKLLNTSRNQERHLDTLHNFVSRATRELIWLNEKEEEEVAYDWSERNPNITRKKEYHAELMRELDEKEEVIKSVQEIAEQLLLENHPARLTIEAYRAAMQTQWSWILQLCHCVEQHLRENAAYFEFFSDAKDAMEYLKNLKDTIYRKYSCDRSSSLHRLEDLVQESMEEKEQLLQYKSTVAGLVGRAKAIIQLKPRNPDCALKTSIPIKAICDYRQIEITIYKDDECVLANNSHRAKWKVISPSGNEAMVPSVCFTVPPPNKEAIDTANRIEQQYQNVLALWHESHVNMKSVVSWHYLTNEIEAVRAGNVASIKTMLPGEHQQVLSNLQSRFDDFVEDSQESKIFTSSDTAQLEREVNVCKQYYQELLKSAEREEQEESIYNLYISEVRNIRLRLESCEERLIRQIRTPMERDDVHENVLRISEQEKLKKELDRLKDDLGIITEKCEEFFSQAAGSPSVPTLRSELNVVIQNMNQVYSMSSIFIDKLKTINLVLTNTQTAESLVKHYETKLCEEEAVTADKNNIENLMGTLKQWRSEVDEKRQTFHALEDELQKAKMISDQMFKMHKERDLDFDWHKEKVDQLAERWQNVHSQIENRLRDLEGINKSLKYYKDTYNSLDSWIQQVEDTQRKIQEIHPENSKALAKQLNQHKMLVSEIEMKQSKIDECQKYSEQYSAAVKDYELQTMTYRAMVDSQQKSPVKRRRMQSSSDFIIQEFMDLRTRYTALVTLMTQYIKFAGDSLKRLEEEEKSMEEEKKEHVEKAGDLLKWVSNLSKTLSKEEGEKAEKTDLPKQQISLHEMSTKKEQIAEALQTTQSFLAKHSDKMTDEERREMEKQVRSLQESYSLLSGEALKQLQEAHLGDEKMEGKDVAERQQECKEKLQEICDLLTQTENRLIGQRQSLVIGDSKAELEQYQTKQEEIQKDMRTSAQTLAEIVKNTETFLKENGEKLSQEDKTILEQKLNEAKTKCLLLSQKAEESKKELDKAMTTAIKQETEKVAAIEQLEESKNTIENLLDWLSNVDKEAEHGRKFKQVIEQNGTHFEEGDVKVFEGEEDDVNGNLLEMQEDIETRVDGLVKSLDDNLNQQYQKVKAQHEKIISQQQAIIVATQSAQALLEKQGHYLTPEEKDKMQRNMKELKAQYETALAESERKMKLTHSLREELEKFDADYSEFETWLQQAEQELDNLEAGASDFSGIMVKLKRQKSFSEDVISHKGDLRYITISGQRVLDAARSCSKRDGVKVDKDGIDTSATYAEVQNKLDKASDRFKSLYSKCSILGNNLKDLVDKYQHYEDASSGLLSGLQASEIAANKQLSEPISVDPKNLQRQLEETKVLQGQVSNHQIAVEKLKKAAEVLLDTRGELTPDKDEIQKTLDDIVERYDNLSKSVNERNEKLQVTLTRSLSVQDGLDEMLDWMEGVEKSLKEQDQVPLNSAAIQDIISKSIMLEQDIAGRQSSINTMNEKVKKFMETADPSTASTLQAKMSELAGRFSAASNKHREKLMKMEELKTKVELFEGLSTKLQSFLDEKSQALSETEAPRKDVSEVSQYMQEASVELAQHKKDLEVLKQLLEELSFHALPGDKALVLEKVNALSKKFKEVEETIKEKEEDVSSCQKQMDSFELLVESLKKWIKETTERIPAAQPSLNTEELKKPLEDTLNLKDEWTLKAPELQKMNSRGTLLCNLITAVTSPEKLRAVAKSGGTILNGEGGAPGTQDFLKNKELTSVQQAMSNVNHSYEDLGVLLNEKISELESMLSKMQNIQEESASMMNWLQKMDKTASDWEAAPTDSEAVKAQVEQHKLFETELKQSANKVQELKDKVTELLEKNPDSPEAPKWRQTLEKIDSKWKELNQVTSERQQKLEESSNYLIQFQTAEAQLKHWLVEKELMVSVLGPLSIDPNMLNTQKQQVQILLKEFDTRKPQYEQLTMAGQGILERPGEHPPSHEIVKEQLAAVAQKWDSLTSQLKKRCDRIDEAIVKSTEYQSLLRSLSDKLSALDSKLSSSLAVSTQPDAVKQQLEIAKEMKEEIEQEMKNINAAQALCEELSTLVGEEYLKAELTRQLEGILKSFKDIGQKSDNHVQQLQSAYATSHQFQQMSKDFQAWLSKKKQELNQARPVSAKLDALQSLIEEQKDFKKTMTDQISSYERIVAEGESILQKTQGDDKAELQSQIATLKNNWDEINKQVKEREDKLTDCLEKALKYKQHVENLQPWIEKCQSNLCELKVGIDPVEIEDSIVQVRAWQKDLDKHHGMVELLNNSAESLLNASQTDKEIVQEETKVLNQNVKVVTEQLHKKRECLENMAQRLKEFQDSSRETERQLKSAREHLEAHDTLGPQSFSNKHLTMMQAQQKALQALKPHVDLAKKLAQDLVVEASDSAGVSDLLLQAESLEQEYTAVKQQVEDRCSFLETKLQGIGHFQNSIREMFSQFAEFDDELDSMAPVGRDLKVLQSQREDIKHFMKKLEDLIMNNENANKNCKIMLATEAEASPDLVGIKRDLEALNKQCNKLLDRAKAREDQVEGTICRVEEFYSKLKEFSTLLGRAEEHEESQGPVGMETEAINQQLNTFKVFQKEEIEPLQVKQQEVNWLGQGLIQSAAKSTNTENLEHDLEDVNTRWKTLNKKVAQRAAQLQEALLHCGRFQDALESLLSWLIDTEDLVANQKPPSAEFKVVKAQIQEQKLLQRLLDDRKPTVEAIKREGEKIAESAEPADRVKILKQLSFLDSRWDALLSKAETRNRQLEGISVVAQQFHEALEPLVEWLTATEKRLANAEPIGTQASKLQQQISQHKALEDDVLAHNKSLHQAISAGQSLKTMSSREDKDVVQEKLDSAQARYIEIQEKSNSRSELLQQAYSNAQIFGEDEVELMNWLNEIHDKLNKLSVQDCNTDLLEKQHSELLDLQEEILLRKQNVDLAIQNGLELLKQTTGDEVVIVQDKLEGIKARYKDITKLCSDVSKTLEQALQLAGQLHSTHEELCKWLDEVEMELLSYETQIPKGEELSQVQERQKELKKEAKNNKGLVDTLNEVGSAFLELVPWRAREGLDKMITEDNERYRLVSDTISQKVDEIDAAILRSQQFDQAADAEFAWIAETEKKLMSLGDIRLEQDQTTAQLQVQKAFTMEILRHKDTIDELIKSGDKLMKTCTEEEKQMMKKKIESLLQKYDAVCQMNSERNLQLERAQSLVNQFWETYEELWPWLTETEMVISQLPAPALEYETLKQQQEEHRQLRELIAEHKPHIDKMNKTGPQLLELSPREGFSIQEKYVAADTLYSKIKEDVKKRALALDEAISQCTQFHDKIDPTLESLKRIVERLRQPPSISAEVEKIKEQISENKNVLVDLEKLQPVYETLKQRGEEMIARSEGADKDMSAKAVQDKLDQMVLIWEDIQTLTEEREAKLLDVMELAEKFWCDHMALVATIKDTQDFIRELEGPGVDPSVVKQQQEAAEAAKEEIDGLQEELEAVLSLGSELRAACGEPDKPIVNKSIDELNSAWDALNKTWKERVDKLGEAMQAAVQYQDGLQALFDWVDIAGSKLASMSPVGTDLETVKQQTEELKQFKTEAYQQQIEMERLNHQAELLLKKATRESDKHTVQDPLSELRLLWDSLEDKIISRQHKLEGALLALGQFQHALDELLAWLTHTEDLLNEQKPVGGDPKAIEIELAKHHVLQNDVFAHQSTVEAVKKAGNDLIESSAVEEASNLRSKLELLNQRWQKLLEKTEQRKQQLDSALIQAQGFHGEVEDLQQWLTDTERQLLASKPVGGLPETAREQLNAHMELCAAFEAKEETYKCLMQKGQQMLARCPESAETNVEQDINNLKEKWESVQTKLSERKTKLEEALNLAMEFHNSLQDFINWLTQAEQTLTAASRPSLILDTVLFQIDEHKVFATEVNSHRDQIIELDKTGTHLKYFSQKQDVVLIKNLLISVQSRWEKVVQRLVERGRALDDARKRAKQFHEAWHKLMEWLEESEKSLDSDLEIANDPDKIKMQLAQHKEFQKSLGAKHSVYDTTNRTGRSLKEKTTLADDNLKLDDMLSELRDKWDTICGKSVERQNKLEEALLFSGQFTDALQALIDWLYKIEPQLAEDQPVHGDIDLVMNLIDNHKVVFQKELGKRTSSVQALKRSARELIEGSRDDSSWVKVQMQELSTRWETVCALSVSKQTRLEQALRQAEEFHSVVHVLLEWLAEAEQALRFHGILPDDEEALRTLIEQHREFMKKLEEKKAELNKATGMGEAILAICHPDSITTIKHWITIIRARFEEVLAWAKQHQQRLAGALAGLIANQELLEALLSWLQWAETTLTEKDKEVIPQEIEEVKALIAEHQTFMEEMTRKQPDVDKVTKTYKRKALEPSPVQSHIPVLDKGRAGRKRSPTPGIYPSAAQAQIETKNPRVNLLLREFANFDFDIWRKKYMRWMNHKKSRVMDFFRRIDKDQDGKITRQEFIDGILSSKFPTSRLEMSAVADIFDRDGDGYIDYYEFVAALHPNKDAYKPLTDADKIEDEVTRQVAKCKCAKRFQVEQIGDNKYRFGDSQQLRLVRILRSTVMVRVGGGWMALDEFLVKNDPCRVHHHGSKMLRSESNSSITTQPTIAKGRTNVELREKFILADGASQSMAAFRPRGRRSRPSSRGASPNRSTSLSSQAGQAGAPQAVTTSTPKGTPIQGSKLRLPGYLSGKGFHSGEDSGILSTAATRVRAQFAETRRTPSRPGSRAGSKAGSRSSSRRGSDASDFDISEIQSVCSDMSETVPATSRPTPRAGSRPGAAKPSKIPTPQRRPLATKSDKSLKR</sequence>
<keyword evidence="4 16" id="KW-0728">SH3 domain</keyword>
<dbReference type="FunFam" id="1.20.58.60:FF:000012">
    <property type="entry name" value="Microtubule-actin cross-linking factor 1"/>
    <property type="match status" value="1"/>
</dbReference>
<dbReference type="FunFam" id="1.20.58.60:FF:000014">
    <property type="entry name" value="microtubule-actin cross-linking factor 1"/>
    <property type="match status" value="1"/>
</dbReference>
<keyword evidence="13" id="KW-0009">Actin-binding</keyword>
<dbReference type="GO" id="GO:0005874">
    <property type="term" value="C:microtubule"/>
    <property type="evidence" value="ECO:0007669"/>
    <property type="project" value="UniProtKB-KW"/>
</dbReference>
<dbReference type="SMART" id="SM00150">
    <property type="entry name" value="SPEC"/>
    <property type="match status" value="32"/>
</dbReference>
<dbReference type="SMART" id="SM00243">
    <property type="entry name" value="GAS2"/>
    <property type="match status" value="1"/>
</dbReference>
<dbReference type="InterPro" id="IPR018159">
    <property type="entry name" value="Spectrin/alpha-actinin"/>
</dbReference>
<keyword evidence="7" id="KW-0597">Phosphoprotein</keyword>
<feature type="compositionally biased region" description="Polar residues" evidence="18">
    <location>
        <begin position="5215"/>
        <end position="5226"/>
    </location>
</feature>
<dbReference type="GO" id="GO:0005925">
    <property type="term" value="C:focal adhesion"/>
    <property type="evidence" value="ECO:0007669"/>
    <property type="project" value="TreeGrafter"/>
</dbReference>
<evidence type="ECO:0000256" key="7">
    <source>
        <dbReference type="ARBA" id="ARBA00022553"/>
    </source>
</evidence>
<dbReference type="InterPro" id="IPR001452">
    <property type="entry name" value="SH3_domain"/>
</dbReference>
<dbReference type="FunFam" id="3.30.920.20:FF:000002">
    <property type="entry name" value="dystonin isoform X1"/>
    <property type="match status" value="1"/>
</dbReference>
<evidence type="ECO:0000256" key="9">
    <source>
        <dbReference type="ARBA" id="ARBA00022723"/>
    </source>
</evidence>
<dbReference type="GO" id="GO:0005886">
    <property type="term" value="C:plasma membrane"/>
    <property type="evidence" value="ECO:0007669"/>
    <property type="project" value="UniProtKB-SubCell"/>
</dbReference>
<feature type="domain" description="GAR" evidence="22">
    <location>
        <begin position="5132"/>
        <end position="5204"/>
    </location>
</feature>
<dbReference type="Pfam" id="PF13499">
    <property type="entry name" value="EF-hand_7"/>
    <property type="match status" value="1"/>
</dbReference>
<dbReference type="GO" id="GO:0042995">
    <property type="term" value="C:cell projection"/>
    <property type="evidence" value="ECO:0007669"/>
    <property type="project" value="UniProtKB-SubCell"/>
</dbReference>
<feature type="coiled-coil region" evidence="17">
    <location>
        <begin position="4079"/>
        <end position="4106"/>
    </location>
</feature>
<comment type="subcellular location">
    <subcellularLocation>
        <location evidence="1">Cell membrane</location>
    </subcellularLocation>
    <subcellularLocation>
        <location evidence="3">Cell projection</location>
    </subcellularLocation>
    <subcellularLocation>
        <location evidence="2">Cytoplasm</location>
        <location evidence="2">Cytoskeleton</location>
    </subcellularLocation>
</comment>
<dbReference type="EMBL" id="VWZU01010897">
    <property type="protein sequence ID" value="NXI27836.1"/>
    <property type="molecule type" value="Genomic_DNA"/>
</dbReference>
<gene>
    <name evidence="23" type="primary">Dst</name>
    <name evidence="23" type="ORF">STEDEN_R07659</name>
</gene>
<dbReference type="PROSITE" id="PS00018">
    <property type="entry name" value="EF_HAND_1"/>
    <property type="match status" value="2"/>
</dbReference>
<keyword evidence="5" id="KW-1003">Cell membrane</keyword>
<evidence type="ECO:0000313" key="24">
    <source>
        <dbReference type="Proteomes" id="UP000572325"/>
    </source>
</evidence>
<dbReference type="FunFam" id="1.20.58.60:FF:000016">
    <property type="entry name" value="Microtubule-actin cross-linking factor 1"/>
    <property type="match status" value="1"/>
</dbReference>
<feature type="compositionally biased region" description="Basic and acidic residues" evidence="18">
    <location>
        <begin position="2951"/>
        <end position="2973"/>
    </location>
</feature>
<dbReference type="FunFam" id="1.20.58.60:FF:000144">
    <property type="entry name" value="Dystonin"/>
    <property type="match status" value="1"/>
</dbReference>
<dbReference type="FunFam" id="1.20.58.60:FF:000021">
    <property type="entry name" value="Microtubule-actin cross-linking factor 1"/>
    <property type="match status" value="1"/>
</dbReference>
<keyword evidence="14" id="KW-0206">Cytoskeleton</keyword>
<feature type="coiled-coil region" evidence="17">
    <location>
        <begin position="2192"/>
        <end position="2266"/>
    </location>
</feature>
<dbReference type="GO" id="GO:0008017">
    <property type="term" value="F:microtubule binding"/>
    <property type="evidence" value="ECO:0007669"/>
    <property type="project" value="InterPro"/>
</dbReference>
<feature type="coiled-coil region" evidence="17">
    <location>
        <begin position="4338"/>
        <end position="4369"/>
    </location>
</feature>
<dbReference type="FunFam" id="1.20.58.60:FF:000094">
    <property type="entry name" value="dystonin isoform X2"/>
    <property type="match status" value="1"/>
</dbReference>
<reference evidence="23 24" key="1">
    <citation type="submission" date="2019-09" db="EMBL/GenBank/DDBJ databases">
        <title>Bird 10,000 Genomes (B10K) Project - Family phase.</title>
        <authorList>
            <person name="Zhang G."/>
        </authorList>
    </citation>
    <scope>NUCLEOTIDE SEQUENCE [LARGE SCALE GENOMIC DNA]</scope>
    <source>
        <strain evidence="23">B10K-DU-001-27</strain>
        <tissue evidence="23">Muscle</tissue>
    </source>
</reference>
<dbReference type="GO" id="GO:0045104">
    <property type="term" value="P:intermediate filament cytoskeleton organization"/>
    <property type="evidence" value="ECO:0007669"/>
    <property type="project" value="InterPro"/>
</dbReference>
<dbReference type="InterPro" id="IPR036872">
    <property type="entry name" value="CH_dom_sf"/>
</dbReference>
<feature type="coiled-coil region" evidence="17">
    <location>
        <begin position="2656"/>
        <end position="2690"/>
    </location>
</feature>
<feature type="domain" description="SH3" evidence="19">
    <location>
        <begin position="848"/>
        <end position="905"/>
    </location>
</feature>
<dbReference type="FunFam" id="1.20.58.60:FF:000392">
    <property type="entry name" value="Dystonin"/>
    <property type="match status" value="1"/>
</dbReference>
<dbReference type="PANTHER" id="PTHR23169:SF24">
    <property type="entry name" value="DYSTONIN"/>
    <property type="match status" value="1"/>
</dbReference>
<keyword evidence="12" id="KW-0472">Membrane</keyword>
<dbReference type="Pfam" id="PF18373">
    <property type="entry name" value="Spectrin_2"/>
    <property type="match status" value="1"/>
</dbReference>
<dbReference type="GO" id="GO:0005509">
    <property type="term" value="F:calcium ion binding"/>
    <property type="evidence" value="ECO:0007669"/>
    <property type="project" value="InterPro"/>
</dbReference>
<dbReference type="FunFam" id="1.20.58.60:FF:000350">
    <property type="entry name" value="Dystonin"/>
    <property type="match status" value="1"/>
</dbReference>
<evidence type="ECO:0000313" key="23">
    <source>
        <dbReference type="EMBL" id="NXI27836.1"/>
    </source>
</evidence>
<feature type="coiled-coil region" evidence="17">
    <location>
        <begin position="4195"/>
        <end position="4229"/>
    </location>
</feature>
<dbReference type="InterPro" id="IPR041573">
    <property type="entry name" value="Desmoplakin_Spectrin-like"/>
</dbReference>
<dbReference type="GO" id="GO:0031581">
    <property type="term" value="P:hemidesmosome assembly"/>
    <property type="evidence" value="ECO:0007669"/>
    <property type="project" value="TreeGrafter"/>
</dbReference>
<keyword evidence="11" id="KW-0106">Calcium</keyword>
<dbReference type="GO" id="GO:0003779">
    <property type="term" value="F:actin binding"/>
    <property type="evidence" value="ECO:0007669"/>
    <property type="project" value="UniProtKB-KW"/>
</dbReference>
<feature type="compositionally biased region" description="Low complexity" evidence="18">
    <location>
        <begin position="5263"/>
        <end position="5290"/>
    </location>
</feature>
<dbReference type="FunFam" id="1.20.58.60:FF:000022">
    <property type="entry name" value="Microtubule-actin cross-linking factor 1"/>
    <property type="match status" value="1"/>
</dbReference>
<feature type="domain" description="Calponin-homology (CH)" evidence="20">
    <location>
        <begin position="1"/>
        <end position="88"/>
    </location>
</feature>
<dbReference type="SUPFAM" id="SSF46966">
    <property type="entry name" value="Spectrin repeat"/>
    <property type="match status" value="28"/>
</dbReference>
<dbReference type="Gene3D" id="3.30.920.20">
    <property type="entry name" value="Gas2-like domain"/>
    <property type="match status" value="1"/>
</dbReference>